<proteinExistence type="predicted"/>
<dbReference type="Proteomes" id="UP000184114">
    <property type="component" value="Unassembled WGS sequence"/>
</dbReference>
<accession>A0A1M4VGW7</accession>
<dbReference type="AlphaFoldDB" id="A0A1M4VGW7"/>
<evidence type="ECO:0000259" key="1">
    <source>
        <dbReference type="SMART" id="SM00933"/>
    </source>
</evidence>
<name>A0A1M4VGW7_9FIRM</name>
<protein>
    <submittedName>
        <fullName evidence="2">NurA domain-containing protein</fullName>
    </submittedName>
</protein>
<reference evidence="3" key="1">
    <citation type="submission" date="2016-11" db="EMBL/GenBank/DDBJ databases">
        <authorList>
            <person name="Varghese N."/>
            <person name="Submissions S."/>
        </authorList>
    </citation>
    <scope>NUCLEOTIDE SEQUENCE [LARGE SCALE GENOMIC DNA]</scope>
    <source>
        <strain evidence="3">DSM 18095</strain>
    </source>
</reference>
<sequence>MIIIYTIHNELKEKISNLNNLIQDKYKEVLSLDKNILREFIKENIGSIKSMKKLENNHLALYEAKGGIVGVDGSTNRKGGAYPHFVDVFQGLAKSTIMKDEPIFKADIYTPLFSDMEKNILEEEEKITLDKRNRLLAGIEVEVALESAKRFKPYAILMDGSLIRYNIDAYDLWVELREECESQGILLVGVIKDIKTSIIGDKLGEIYPKMNINAYDRELLFGLLEYGEMIIIDDETNKKKKAGYSSVFMRSSLAPSVIGMDIIDSQKEYLEEMGRLVFTLTPENSRGVPLWLDIVDKEVKISDAMINGLMERYMDRDLYERFFISERAKRN</sequence>
<dbReference type="STRING" id="1123404.SAMN02745784_01449"/>
<dbReference type="InterPro" id="IPR018977">
    <property type="entry name" value="NurA_domain"/>
</dbReference>
<evidence type="ECO:0000313" key="2">
    <source>
        <dbReference type="EMBL" id="SHE68120.1"/>
    </source>
</evidence>
<dbReference type="SMART" id="SM00933">
    <property type="entry name" value="NurA"/>
    <property type="match status" value="1"/>
</dbReference>
<organism evidence="2 3">
    <name type="scientific">Tissierella praeacuta DSM 18095</name>
    <dbReference type="NCBI Taxonomy" id="1123404"/>
    <lineage>
        <taxon>Bacteria</taxon>
        <taxon>Bacillati</taxon>
        <taxon>Bacillota</taxon>
        <taxon>Tissierellia</taxon>
        <taxon>Tissierellales</taxon>
        <taxon>Tissierellaceae</taxon>
        <taxon>Tissierella</taxon>
    </lineage>
</organism>
<gene>
    <name evidence="2" type="ORF">SAMN02745784_01449</name>
</gene>
<feature type="domain" description="NurA" evidence="1">
    <location>
        <begin position="66"/>
        <end position="301"/>
    </location>
</feature>
<dbReference type="EMBL" id="FQTY01000005">
    <property type="protein sequence ID" value="SHE68120.1"/>
    <property type="molecule type" value="Genomic_DNA"/>
</dbReference>
<evidence type="ECO:0000313" key="3">
    <source>
        <dbReference type="Proteomes" id="UP000184114"/>
    </source>
</evidence>
<dbReference type="Pfam" id="PF09376">
    <property type="entry name" value="NurA"/>
    <property type="match status" value="1"/>
</dbReference>
<keyword evidence="3" id="KW-1185">Reference proteome</keyword>